<keyword evidence="2" id="KW-1185">Reference proteome</keyword>
<dbReference type="AlphaFoldDB" id="A9G905"/>
<accession>A9G905</accession>
<sequence>MPSQTVRLVPYGRRAHRPSWRGSTVKRYLVAREAGNGSVMFMTKDPREWKSYVQNLGEVCGTAWRDDLLEEDERAWAEAHRKEFNHWVDGRAAPPWPMLIAAVKRAFVAGYGALERKPITQAEALARLDTTYLWKLLTADDVAQGHGPEALRAFQRGFRLGRGQRPFSTKRNIPRMVDPPYHWYRQQAEANLLGPSAARERALVAAWRASGASREDVEASQRALRELHAGAWRDDVPEEDRAWAEAYRETCAHWVIVSRRDAMAQSAYDAYLRSSDGILDGEPAPPRSKRCNRDSEPWRYFADRVEDAPEDESELATAEAAAREYWDARWREAPPWDGDPDQVHWLAAVRAARETSAEMADHIPRPW</sequence>
<organism evidence="1 2">
    <name type="scientific">Sorangium cellulosum (strain So ce56)</name>
    <name type="common">Polyangium cellulosum (strain So ce56)</name>
    <dbReference type="NCBI Taxonomy" id="448385"/>
    <lineage>
        <taxon>Bacteria</taxon>
        <taxon>Pseudomonadati</taxon>
        <taxon>Myxococcota</taxon>
        <taxon>Polyangia</taxon>
        <taxon>Polyangiales</taxon>
        <taxon>Polyangiaceae</taxon>
        <taxon>Sorangium</taxon>
    </lineage>
</organism>
<protein>
    <submittedName>
        <fullName evidence="1">Uncharacterized protein</fullName>
    </submittedName>
</protein>
<reference evidence="1 2" key="1">
    <citation type="journal article" date="2007" name="Nat. Biotechnol.">
        <title>Complete genome sequence of the myxobacterium Sorangium cellulosum.</title>
        <authorList>
            <person name="Schneiker S."/>
            <person name="Perlova O."/>
            <person name="Kaiser O."/>
            <person name="Gerth K."/>
            <person name="Alici A."/>
            <person name="Altmeyer M.O."/>
            <person name="Bartels D."/>
            <person name="Bekel T."/>
            <person name="Beyer S."/>
            <person name="Bode E."/>
            <person name="Bode H.B."/>
            <person name="Bolten C.J."/>
            <person name="Choudhuri J.V."/>
            <person name="Doss S."/>
            <person name="Elnakady Y.A."/>
            <person name="Frank B."/>
            <person name="Gaigalat L."/>
            <person name="Goesmann A."/>
            <person name="Groeger C."/>
            <person name="Gross F."/>
            <person name="Jelsbak L."/>
            <person name="Jelsbak L."/>
            <person name="Kalinowski J."/>
            <person name="Kegler C."/>
            <person name="Knauber T."/>
            <person name="Konietzny S."/>
            <person name="Kopp M."/>
            <person name="Krause L."/>
            <person name="Krug D."/>
            <person name="Linke B."/>
            <person name="Mahmud T."/>
            <person name="Martinez-Arias R."/>
            <person name="McHardy A.C."/>
            <person name="Merai M."/>
            <person name="Meyer F."/>
            <person name="Mormann S."/>
            <person name="Munoz-Dorado J."/>
            <person name="Perez J."/>
            <person name="Pradella S."/>
            <person name="Rachid S."/>
            <person name="Raddatz G."/>
            <person name="Rosenau F."/>
            <person name="Rueckert C."/>
            <person name="Sasse F."/>
            <person name="Scharfe M."/>
            <person name="Schuster S.C."/>
            <person name="Suen G."/>
            <person name="Treuner-Lange A."/>
            <person name="Velicer G.J."/>
            <person name="Vorholter F.-J."/>
            <person name="Weissman K.J."/>
            <person name="Welch R.D."/>
            <person name="Wenzel S.C."/>
            <person name="Whitworth D.E."/>
            <person name="Wilhelm S."/>
            <person name="Wittmann C."/>
            <person name="Bloecker H."/>
            <person name="Puehler A."/>
            <person name="Mueller R."/>
        </authorList>
    </citation>
    <scope>NUCLEOTIDE SEQUENCE [LARGE SCALE GENOMIC DNA]</scope>
    <source>
        <strain evidence="2">So ce56</strain>
    </source>
</reference>
<proteinExistence type="predicted"/>
<dbReference type="EMBL" id="AM746676">
    <property type="protein sequence ID" value="CAN99097.1"/>
    <property type="molecule type" value="Genomic_DNA"/>
</dbReference>
<evidence type="ECO:0000313" key="2">
    <source>
        <dbReference type="Proteomes" id="UP000002139"/>
    </source>
</evidence>
<name>A9G905_SORC5</name>
<dbReference type="STRING" id="448385.sce8925"/>
<dbReference type="Proteomes" id="UP000002139">
    <property type="component" value="Chromosome"/>
</dbReference>
<dbReference type="BioCyc" id="SCEL448385:SCE_RS45720-MONOMER"/>
<dbReference type="HOGENOM" id="CLU_060743_0_0_7"/>
<dbReference type="KEGG" id="scl:sce8925"/>
<evidence type="ECO:0000313" key="1">
    <source>
        <dbReference type="EMBL" id="CAN99097.1"/>
    </source>
</evidence>
<gene>
    <name evidence="1" type="ordered locus">sce8925</name>
</gene>